<dbReference type="EMBL" id="JAFVMF010000008">
    <property type="protein sequence ID" value="MBO1359890.1"/>
    <property type="molecule type" value="Genomic_DNA"/>
</dbReference>
<evidence type="ECO:0000256" key="1">
    <source>
        <dbReference type="SAM" id="MobiDB-lite"/>
    </source>
</evidence>
<accession>A0ABS3LVF7</accession>
<evidence type="ECO:0000313" key="3">
    <source>
        <dbReference type="EMBL" id="MBO1359890.1"/>
    </source>
</evidence>
<sequence length="197" mass="20896">MNVLRFVVFLFATQLSVAYARAEAPAHGPGQVASGAPPHPADGPTTPETPPSGPDADNASTETTDSAAPEEPLGAVATALLDRPLFEPDRRPKGDAAQSRDALRLSGIVGRDGRWTAIFHDGPADSRSKPRVVGQTINDWTVTAITGKEVTLRRDSETTSLAPTFMSSGAAPTEEKKPNIRAVKILKTKKTDPHLAW</sequence>
<reference evidence="3 4" key="1">
    <citation type="submission" date="2021-03" db="EMBL/GenBank/DDBJ databases">
        <title>The complete genome sequence of Acetobacter sacchari TBRC 11175.</title>
        <authorList>
            <person name="Charoenyingcharoen P."/>
            <person name="Yukphan P."/>
        </authorList>
    </citation>
    <scope>NUCLEOTIDE SEQUENCE [LARGE SCALE GENOMIC DNA]</scope>
    <source>
        <strain evidence="3 4">TBRC 11175</strain>
    </source>
</reference>
<dbReference type="Proteomes" id="UP000664771">
    <property type="component" value="Unassembled WGS sequence"/>
</dbReference>
<feature type="compositionally biased region" description="Pro residues" evidence="1">
    <location>
        <begin position="37"/>
        <end position="53"/>
    </location>
</feature>
<keyword evidence="4" id="KW-1185">Reference proteome</keyword>
<dbReference type="RefSeq" id="WP_207881213.1">
    <property type="nucleotide sequence ID" value="NZ_JAFVMF010000008.1"/>
</dbReference>
<name>A0ABS3LVF7_9PROT</name>
<feature type="signal peptide" evidence="2">
    <location>
        <begin position="1"/>
        <end position="20"/>
    </location>
</feature>
<feature type="region of interest" description="Disordered" evidence="1">
    <location>
        <begin position="27"/>
        <end position="72"/>
    </location>
</feature>
<organism evidence="3 4">
    <name type="scientific">Acetobacter sacchari</name>
    <dbReference type="NCBI Taxonomy" id="2661687"/>
    <lineage>
        <taxon>Bacteria</taxon>
        <taxon>Pseudomonadati</taxon>
        <taxon>Pseudomonadota</taxon>
        <taxon>Alphaproteobacteria</taxon>
        <taxon>Acetobacterales</taxon>
        <taxon>Acetobacteraceae</taxon>
        <taxon>Acetobacter</taxon>
    </lineage>
</organism>
<evidence type="ECO:0000256" key="2">
    <source>
        <dbReference type="SAM" id="SignalP"/>
    </source>
</evidence>
<keyword evidence="2" id="KW-0732">Signal</keyword>
<feature type="chain" id="PRO_5047211750" evidence="2">
    <location>
        <begin position="21"/>
        <end position="197"/>
    </location>
</feature>
<comment type="caution">
    <text evidence="3">The sequence shown here is derived from an EMBL/GenBank/DDBJ whole genome shotgun (WGS) entry which is preliminary data.</text>
</comment>
<gene>
    <name evidence="3" type="ORF">J2D73_08790</name>
</gene>
<protein>
    <submittedName>
        <fullName evidence="3">Uncharacterized protein</fullName>
    </submittedName>
</protein>
<evidence type="ECO:0000313" key="4">
    <source>
        <dbReference type="Proteomes" id="UP000664771"/>
    </source>
</evidence>
<proteinExistence type="predicted"/>